<accession>A0A7R8CTT1</accession>
<organism evidence="11 12">
    <name type="scientific">Lepeophtheirus salmonis</name>
    <name type="common">Salmon louse</name>
    <name type="synonym">Caligus salmonis</name>
    <dbReference type="NCBI Taxonomy" id="72036"/>
    <lineage>
        <taxon>Eukaryota</taxon>
        <taxon>Metazoa</taxon>
        <taxon>Ecdysozoa</taxon>
        <taxon>Arthropoda</taxon>
        <taxon>Crustacea</taxon>
        <taxon>Multicrustacea</taxon>
        <taxon>Hexanauplia</taxon>
        <taxon>Copepoda</taxon>
        <taxon>Siphonostomatoida</taxon>
        <taxon>Caligidae</taxon>
        <taxon>Lepeophtheirus</taxon>
    </lineage>
</organism>
<protein>
    <submittedName>
        <fullName evidence="11">HS2ST1</fullName>
        <ecNumber evidence="11">2.8.2.-</ecNumber>
    </submittedName>
</protein>
<dbReference type="AlphaFoldDB" id="A0A7R8CTT1"/>
<evidence type="ECO:0000256" key="10">
    <source>
        <dbReference type="ARBA" id="ARBA00023180"/>
    </source>
</evidence>
<dbReference type="GO" id="GO:0000139">
    <property type="term" value="C:Golgi membrane"/>
    <property type="evidence" value="ECO:0007669"/>
    <property type="project" value="UniProtKB-SubCell"/>
</dbReference>
<dbReference type="InterPro" id="IPR007734">
    <property type="entry name" value="Heparan_SO4_2-O-STrfase"/>
</dbReference>
<dbReference type="PANTHER" id="PTHR12129">
    <property type="entry name" value="HEPARAN SULFATE 2-O-SULFOTRANSFERASE"/>
    <property type="match status" value="1"/>
</dbReference>
<keyword evidence="12" id="KW-1185">Reference proteome</keyword>
<keyword evidence="6" id="KW-1133">Transmembrane helix</keyword>
<keyword evidence="10" id="KW-0325">Glycoprotein</keyword>
<keyword evidence="8" id="KW-0472">Membrane</keyword>
<evidence type="ECO:0000256" key="4">
    <source>
        <dbReference type="ARBA" id="ARBA00022692"/>
    </source>
</evidence>
<keyword evidence="7" id="KW-0333">Golgi apparatus</keyword>
<dbReference type="Pfam" id="PF03567">
    <property type="entry name" value="Sulfotransfer_2"/>
    <property type="match status" value="1"/>
</dbReference>
<gene>
    <name evidence="11" type="ORF">LSAA_6723</name>
</gene>
<keyword evidence="5" id="KW-0735">Signal-anchor</keyword>
<dbReference type="EMBL" id="HG994581">
    <property type="protein sequence ID" value="CAF2876528.1"/>
    <property type="molecule type" value="Genomic_DNA"/>
</dbReference>
<evidence type="ECO:0000256" key="6">
    <source>
        <dbReference type="ARBA" id="ARBA00022989"/>
    </source>
</evidence>
<dbReference type="Proteomes" id="UP000675881">
    <property type="component" value="Chromosome 2"/>
</dbReference>
<comment type="subcellular location">
    <subcellularLocation>
        <location evidence="1">Golgi apparatus membrane</location>
        <topology evidence="1">Single-pass type II membrane protein</topology>
    </subcellularLocation>
</comment>
<proteinExistence type="inferred from homology"/>
<evidence type="ECO:0000313" key="12">
    <source>
        <dbReference type="Proteomes" id="UP000675881"/>
    </source>
</evidence>
<name>A0A7R8CTT1_LEPSM</name>
<keyword evidence="3 11" id="KW-0808">Transferase</keyword>
<dbReference type="InterPro" id="IPR005331">
    <property type="entry name" value="Sulfotransferase"/>
</dbReference>
<dbReference type="SUPFAM" id="SSF52540">
    <property type="entry name" value="P-loop containing nucleoside triphosphate hydrolases"/>
    <property type="match status" value="1"/>
</dbReference>
<dbReference type="EC" id="2.8.2.-" evidence="11"/>
<reference evidence="11" key="1">
    <citation type="submission" date="2021-02" db="EMBL/GenBank/DDBJ databases">
        <authorList>
            <person name="Bekaert M."/>
        </authorList>
    </citation>
    <scope>NUCLEOTIDE SEQUENCE</scope>
    <source>
        <strain evidence="11">IoA-00</strain>
    </source>
</reference>
<evidence type="ECO:0000256" key="1">
    <source>
        <dbReference type="ARBA" id="ARBA00004323"/>
    </source>
</evidence>
<keyword evidence="4" id="KW-0812">Transmembrane</keyword>
<dbReference type="GO" id="GO:0004394">
    <property type="term" value="F:heparan sulfate 2-sulfotransferase activity"/>
    <property type="evidence" value="ECO:0007669"/>
    <property type="project" value="TreeGrafter"/>
</dbReference>
<evidence type="ECO:0000256" key="9">
    <source>
        <dbReference type="ARBA" id="ARBA00023157"/>
    </source>
</evidence>
<evidence type="ECO:0000256" key="7">
    <source>
        <dbReference type="ARBA" id="ARBA00023034"/>
    </source>
</evidence>
<evidence type="ECO:0000256" key="2">
    <source>
        <dbReference type="ARBA" id="ARBA00010569"/>
    </source>
</evidence>
<dbReference type="PANTHER" id="PTHR12129:SF17">
    <property type="entry name" value="HEPARAN SULFATE 2-O-SULFOTRANSFERASE 1"/>
    <property type="match status" value="1"/>
</dbReference>
<keyword evidence="9" id="KW-1015">Disulfide bond</keyword>
<sequence>MCVLLAGLLIGALYLFKFQQGIDGAIDSTSAPLTKISTPKILIYNRIPKTASTTLMQLPYTLCKTLGYSVLMVNVSRSTHYLTLKDQITFVNNITSWSKRLPALYHGHFSYLNFERLGSPLSPLYINMIRRPIDRLVSYYYFLRYGRRL</sequence>
<evidence type="ECO:0000256" key="5">
    <source>
        <dbReference type="ARBA" id="ARBA00022968"/>
    </source>
</evidence>
<dbReference type="Gene3D" id="3.40.50.300">
    <property type="entry name" value="P-loop containing nucleotide triphosphate hydrolases"/>
    <property type="match status" value="1"/>
</dbReference>
<evidence type="ECO:0000256" key="8">
    <source>
        <dbReference type="ARBA" id="ARBA00023136"/>
    </source>
</evidence>
<evidence type="ECO:0000256" key="3">
    <source>
        <dbReference type="ARBA" id="ARBA00022679"/>
    </source>
</evidence>
<evidence type="ECO:0000313" key="11">
    <source>
        <dbReference type="EMBL" id="CAF2876528.1"/>
    </source>
</evidence>
<dbReference type="InterPro" id="IPR027417">
    <property type="entry name" value="P-loop_NTPase"/>
</dbReference>
<dbReference type="OrthoDB" id="10019582at2759"/>
<comment type="similarity">
    <text evidence="2">Belongs to the sulfotransferase 3 family.</text>
</comment>